<dbReference type="InterPro" id="IPR017871">
    <property type="entry name" value="ABC_transporter-like_CS"/>
</dbReference>
<dbReference type="PANTHER" id="PTHR43394">
    <property type="entry name" value="ATP-DEPENDENT PERMEASE MDL1, MITOCHONDRIAL"/>
    <property type="match status" value="1"/>
</dbReference>
<protein>
    <submittedName>
        <fullName evidence="12">ABC transporter ATP-binding protein</fullName>
    </submittedName>
</protein>
<dbReference type="CDD" id="cd18548">
    <property type="entry name" value="ABC_6TM_Tm287_like"/>
    <property type="match status" value="1"/>
</dbReference>
<dbReference type="PROSITE" id="PS50929">
    <property type="entry name" value="ABC_TM1F"/>
    <property type="match status" value="1"/>
</dbReference>
<evidence type="ECO:0000256" key="1">
    <source>
        <dbReference type="ARBA" id="ARBA00004651"/>
    </source>
</evidence>
<dbReference type="InterPro" id="IPR027417">
    <property type="entry name" value="P-loop_NTPase"/>
</dbReference>
<evidence type="ECO:0000259" key="11">
    <source>
        <dbReference type="PROSITE" id="PS50929"/>
    </source>
</evidence>
<dbReference type="Pfam" id="PF00005">
    <property type="entry name" value="ABC_tran"/>
    <property type="match status" value="1"/>
</dbReference>
<keyword evidence="2" id="KW-0813">Transport</keyword>
<dbReference type="Gene3D" id="1.20.1560.10">
    <property type="entry name" value="ABC transporter type 1, transmembrane domain"/>
    <property type="match status" value="1"/>
</dbReference>
<evidence type="ECO:0000313" key="13">
    <source>
        <dbReference type="Proteomes" id="UP000593915"/>
    </source>
</evidence>
<feature type="domain" description="ABC transporter" evidence="10">
    <location>
        <begin position="340"/>
        <end position="574"/>
    </location>
</feature>
<evidence type="ECO:0000256" key="6">
    <source>
        <dbReference type="ARBA" id="ARBA00022840"/>
    </source>
</evidence>
<dbReference type="GO" id="GO:0005524">
    <property type="term" value="F:ATP binding"/>
    <property type="evidence" value="ECO:0007669"/>
    <property type="project" value="UniProtKB-KW"/>
</dbReference>
<dbReference type="InterPro" id="IPR039421">
    <property type="entry name" value="Type_1_exporter"/>
</dbReference>
<feature type="transmembrane region" description="Helical" evidence="9">
    <location>
        <begin position="17"/>
        <end position="41"/>
    </location>
</feature>
<accession>A0A7S6WS31</accession>
<dbReference type="RefSeq" id="WP_020965229.1">
    <property type="nucleotide sequence ID" value="NZ_CP061839.1"/>
</dbReference>
<dbReference type="PROSITE" id="PS00211">
    <property type="entry name" value="ABC_TRANSPORTER_1"/>
    <property type="match status" value="1"/>
</dbReference>
<keyword evidence="8 9" id="KW-0472">Membrane</keyword>
<proteinExistence type="predicted"/>
<evidence type="ECO:0000259" key="10">
    <source>
        <dbReference type="PROSITE" id="PS50893"/>
    </source>
</evidence>
<dbReference type="GeneID" id="301089998"/>
<gene>
    <name evidence="12" type="ORF">IFE08_05210</name>
</gene>
<dbReference type="Gene3D" id="3.40.50.300">
    <property type="entry name" value="P-loop containing nucleotide triphosphate hydrolases"/>
    <property type="match status" value="1"/>
</dbReference>
<evidence type="ECO:0000256" key="7">
    <source>
        <dbReference type="ARBA" id="ARBA00022989"/>
    </source>
</evidence>
<evidence type="ECO:0000313" key="12">
    <source>
        <dbReference type="EMBL" id="QOW61772.1"/>
    </source>
</evidence>
<dbReference type="EMBL" id="CP061839">
    <property type="protein sequence ID" value="QOW61772.1"/>
    <property type="molecule type" value="Genomic_DNA"/>
</dbReference>
<dbReference type="FunFam" id="3.40.50.300:FF:000221">
    <property type="entry name" value="Multidrug ABC transporter ATP-binding protein"/>
    <property type="match status" value="1"/>
</dbReference>
<evidence type="ECO:0000256" key="4">
    <source>
        <dbReference type="ARBA" id="ARBA00022692"/>
    </source>
</evidence>
<keyword evidence="6 12" id="KW-0067">ATP-binding</keyword>
<dbReference type="InterPro" id="IPR003439">
    <property type="entry name" value="ABC_transporter-like_ATP-bd"/>
</dbReference>
<keyword evidence="3" id="KW-1003">Cell membrane</keyword>
<sequence length="579" mass="64154">MFTVLSKSLREYKSTSIFAVLLTITEVVFEIIIPVCMSRLIDFGIERGSMYTVFKYGAALLVFALIQLTTGVFSSVTAAKAACGFAANLRQDMYDKVQTFSFANIDKFSTSSIITRLTTDVTNVLNSYQMLVKIAIRAPGIMVFAMVASFKISKEISMIFLFLIPLLALGLYCIIKKVYPIFTGVFKTYDELNNVVQENIKGVRAVKSFNRQEYEIKKFGKISEAIYKGFSKGERYVTLNIPLMRFCIYLCMLLISWLGAKAITASGNNPDLGLTTGALTALFSYAAQIMMSLMMLAMVFVMITISRSSAERIAEILKESPTIKNFENPVIEVKDGSVSFKNADFSYTADTDKKIIDNANLHIISGETVGIIGGTGSSKTSFVQLIPRLYDVTSGEVNVGGVNVKDYDLDALRNSVAFVLQKNELFSGTVKENLKWGNENASDEEIKEACRLACATEFIETMKDKYDSKIEQGGVNISGGQKQRLCIARALLKKPKILILDDSTSAVDTKTDALIQKSFKEFIPETTKIIIAQRISSVQNADKIVVLNGGKIENIGKHEELLEKCAIYKEIFETQQKGN</sequence>
<comment type="subcellular location">
    <subcellularLocation>
        <location evidence="1">Cell membrane</location>
        <topology evidence="1">Multi-pass membrane protein</topology>
    </subcellularLocation>
</comment>
<dbReference type="SUPFAM" id="SSF52540">
    <property type="entry name" value="P-loop containing nucleoside triphosphate hydrolases"/>
    <property type="match status" value="1"/>
</dbReference>
<feature type="domain" description="ABC transmembrane type-1" evidence="11">
    <location>
        <begin position="17"/>
        <end position="304"/>
    </location>
</feature>
<reference evidence="12 13" key="1">
    <citation type="submission" date="2020-09" db="EMBL/GenBank/DDBJ databases">
        <title>Characterization of Treponema spp. from bovine digital dermatitis in Korea.</title>
        <authorList>
            <person name="Espiritu H.M."/>
            <person name="Cho Y.I."/>
            <person name="Mamuad L."/>
        </authorList>
    </citation>
    <scope>NUCLEOTIDE SEQUENCE [LARGE SCALE GENOMIC DNA]</scope>
    <source>
        <strain evidence="12 13">KS1</strain>
    </source>
</reference>
<keyword evidence="4 9" id="KW-0812">Transmembrane</keyword>
<dbReference type="InterPro" id="IPR011527">
    <property type="entry name" value="ABC1_TM_dom"/>
</dbReference>
<dbReference type="InterPro" id="IPR036640">
    <property type="entry name" value="ABC1_TM_sf"/>
</dbReference>
<organism evidence="12 13">
    <name type="scientific">Treponema pedis</name>
    <dbReference type="NCBI Taxonomy" id="409322"/>
    <lineage>
        <taxon>Bacteria</taxon>
        <taxon>Pseudomonadati</taxon>
        <taxon>Spirochaetota</taxon>
        <taxon>Spirochaetia</taxon>
        <taxon>Spirochaetales</taxon>
        <taxon>Treponemataceae</taxon>
        <taxon>Treponema</taxon>
    </lineage>
</organism>
<dbReference type="GO" id="GO:0016887">
    <property type="term" value="F:ATP hydrolysis activity"/>
    <property type="evidence" value="ECO:0007669"/>
    <property type="project" value="InterPro"/>
</dbReference>
<dbReference type="InterPro" id="IPR003593">
    <property type="entry name" value="AAA+_ATPase"/>
</dbReference>
<evidence type="ECO:0000256" key="5">
    <source>
        <dbReference type="ARBA" id="ARBA00022741"/>
    </source>
</evidence>
<dbReference type="PANTHER" id="PTHR43394:SF1">
    <property type="entry name" value="ATP-BINDING CASSETTE SUB-FAMILY B MEMBER 10, MITOCHONDRIAL"/>
    <property type="match status" value="1"/>
</dbReference>
<name>A0A7S6WS31_9SPIR</name>
<dbReference type="GO" id="GO:0015421">
    <property type="term" value="F:ABC-type oligopeptide transporter activity"/>
    <property type="evidence" value="ECO:0007669"/>
    <property type="project" value="TreeGrafter"/>
</dbReference>
<feature type="transmembrane region" description="Helical" evidence="9">
    <location>
        <begin position="53"/>
        <end position="73"/>
    </location>
</feature>
<dbReference type="SUPFAM" id="SSF90123">
    <property type="entry name" value="ABC transporter transmembrane region"/>
    <property type="match status" value="1"/>
</dbReference>
<evidence type="ECO:0000256" key="9">
    <source>
        <dbReference type="SAM" id="Phobius"/>
    </source>
</evidence>
<keyword evidence="5" id="KW-0547">Nucleotide-binding</keyword>
<feature type="transmembrane region" description="Helical" evidence="9">
    <location>
        <begin position="236"/>
        <end position="258"/>
    </location>
</feature>
<evidence type="ECO:0000256" key="8">
    <source>
        <dbReference type="ARBA" id="ARBA00023136"/>
    </source>
</evidence>
<dbReference type="Pfam" id="PF00664">
    <property type="entry name" value="ABC_membrane"/>
    <property type="match status" value="1"/>
</dbReference>
<evidence type="ECO:0000256" key="3">
    <source>
        <dbReference type="ARBA" id="ARBA00022475"/>
    </source>
</evidence>
<dbReference type="GO" id="GO:0005886">
    <property type="term" value="C:plasma membrane"/>
    <property type="evidence" value="ECO:0007669"/>
    <property type="project" value="UniProtKB-SubCell"/>
</dbReference>
<dbReference type="AlphaFoldDB" id="A0A7S6WS31"/>
<dbReference type="PROSITE" id="PS50893">
    <property type="entry name" value="ABC_TRANSPORTER_2"/>
    <property type="match status" value="1"/>
</dbReference>
<feature type="transmembrane region" description="Helical" evidence="9">
    <location>
        <begin position="278"/>
        <end position="303"/>
    </location>
</feature>
<dbReference type="SMART" id="SM00382">
    <property type="entry name" value="AAA"/>
    <property type="match status" value="1"/>
</dbReference>
<dbReference type="Proteomes" id="UP000593915">
    <property type="component" value="Chromosome"/>
</dbReference>
<evidence type="ECO:0000256" key="2">
    <source>
        <dbReference type="ARBA" id="ARBA00022448"/>
    </source>
</evidence>
<keyword evidence="7 9" id="KW-1133">Transmembrane helix</keyword>
<feature type="transmembrane region" description="Helical" evidence="9">
    <location>
        <begin position="156"/>
        <end position="175"/>
    </location>
</feature>